<evidence type="ECO:0000313" key="2">
    <source>
        <dbReference type="Proteomes" id="UP000027265"/>
    </source>
</evidence>
<gene>
    <name evidence="1" type="ORF">JAAARDRAFT_470375</name>
</gene>
<dbReference type="AlphaFoldDB" id="A0A067Q6S4"/>
<sequence>MPPDKRNAIRLRLRSFRPTISTPTSVRLYFHLALRHDRMEVSTWVFVDEDRRHLPVSSFCAAPFGLQERGRINSEVIVQIAGSRLLHNTEADCSGAKLLP</sequence>
<dbReference type="HOGENOM" id="CLU_2306547_0_0_1"/>
<reference evidence="2" key="1">
    <citation type="journal article" date="2014" name="Proc. Natl. Acad. Sci. U.S.A.">
        <title>Extensive sampling of basidiomycete genomes demonstrates inadequacy of the white-rot/brown-rot paradigm for wood decay fungi.</title>
        <authorList>
            <person name="Riley R."/>
            <person name="Salamov A.A."/>
            <person name="Brown D.W."/>
            <person name="Nagy L.G."/>
            <person name="Floudas D."/>
            <person name="Held B.W."/>
            <person name="Levasseur A."/>
            <person name="Lombard V."/>
            <person name="Morin E."/>
            <person name="Otillar R."/>
            <person name="Lindquist E.A."/>
            <person name="Sun H."/>
            <person name="LaButti K.M."/>
            <person name="Schmutz J."/>
            <person name="Jabbour D."/>
            <person name="Luo H."/>
            <person name="Baker S.E."/>
            <person name="Pisabarro A.G."/>
            <person name="Walton J.D."/>
            <person name="Blanchette R.A."/>
            <person name="Henrissat B."/>
            <person name="Martin F."/>
            <person name="Cullen D."/>
            <person name="Hibbett D.S."/>
            <person name="Grigoriev I.V."/>
        </authorList>
    </citation>
    <scope>NUCLEOTIDE SEQUENCE [LARGE SCALE GENOMIC DNA]</scope>
    <source>
        <strain evidence="2">MUCL 33604</strain>
    </source>
</reference>
<protein>
    <submittedName>
        <fullName evidence="1">Uncharacterized protein</fullName>
    </submittedName>
</protein>
<proteinExistence type="predicted"/>
<dbReference type="EMBL" id="KL197711">
    <property type="protein sequence ID" value="KDQ62753.1"/>
    <property type="molecule type" value="Genomic_DNA"/>
</dbReference>
<accession>A0A067Q6S4</accession>
<dbReference type="InParanoid" id="A0A067Q6S4"/>
<evidence type="ECO:0000313" key="1">
    <source>
        <dbReference type="EMBL" id="KDQ62753.1"/>
    </source>
</evidence>
<keyword evidence="2" id="KW-1185">Reference proteome</keyword>
<organism evidence="1 2">
    <name type="scientific">Jaapia argillacea MUCL 33604</name>
    <dbReference type="NCBI Taxonomy" id="933084"/>
    <lineage>
        <taxon>Eukaryota</taxon>
        <taxon>Fungi</taxon>
        <taxon>Dikarya</taxon>
        <taxon>Basidiomycota</taxon>
        <taxon>Agaricomycotina</taxon>
        <taxon>Agaricomycetes</taxon>
        <taxon>Agaricomycetidae</taxon>
        <taxon>Jaapiales</taxon>
        <taxon>Jaapiaceae</taxon>
        <taxon>Jaapia</taxon>
    </lineage>
</organism>
<name>A0A067Q6S4_9AGAM</name>
<dbReference type="Proteomes" id="UP000027265">
    <property type="component" value="Unassembled WGS sequence"/>
</dbReference>